<proteinExistence type="predicted"/>
<reference evidence="2 3" key="1">
    <citation type="submission" date="2021-03" db="EMBL/GenBank/DDBJ databases">
        <title>Complete genome of Streptomyces formicae strain 1H-GS9 (DSM 100524).</title>
        <authorList>
            <person name="Atanasov K.E."/>
            <person name="Altabella T."/>
            <person name="Ferrer A."/>
        </authorList>
    </citation>
    <scope>NUCLEOTIDE SEQUENCE [LARGE SCALE GENOMIC DNA]</scope>
    <source>
        <strain evidence="2 3">1H-GS9</strain>
    </source>
</reference>
<keyword evidence="3" id="KW-1185">Reference proteome</keyword>
<dbReference type="Proteomes" id="UP000828924">
    <property type="component" value="Chromosome"/>
</dbReference>
<evidence type="ECO:0000256" key="1">
    <source>
        <dbReference type="SAM" id="MobiDB-lite"/>
    </source>
</evidence>
<evidence type="ECO:0000313" key="3">
    <source>
        <dbReference type="Proteomes" id="UP000828924"/>
    </source>
</evidence>
<feature type="compositionally biased region" description="Low complexity" evidence="1">
    <location>
        <begin position="63"/>
        <end position="78"/>
    </location>
</feature>
<accession>A0ABY3WJS2</accession>
<name>A0ABY3WJS2_9ACTN</name>
<dbReference type="RefSeq" id="WP_242330531.1">
    <property type="nucleotide sequence ID" value="NZ_CP071872.1"/>
</dbReference>
<organism evidence="2 3">
    <name type="scientific">Streptomyces formicae</name>
    <dbReference type="NCBI Taxonomy" id="1616117"/>
    <lineage>
        <taxon>Bacteria</taxon>
        <taxon>Bacillati</taxon>
        <taxon>Actinomycetota</taxon>
        <taxon>Actinomycetes</taxon>
        <taxon>Kitasatosporales</taxon>
        <taxon>Streptomycetaceae</taxon>
        <taxon>Streptomyces</taxon>
    </lineage>
</organism>
<dbReference type="InterPro" id="IPR053842">
    <property type="entry name" value="NikA-like"/>
</dbReference>
<feature type="region of interest" description="Disordered" evidence="1">
    <location>
        <begin position="63"/>
        <end position="82"/>
    </location>
</feature>
<sequence>MARTRISISLEQEQAERIRRHAERAGMDVSAYLVSAATRQMAETEAMEEQFAGVDALIAAAEAEASAGAPEPPASAGELTEQERREIESALGLVYGADRPGARPGEAA</sequence>
<protein>
    <submittedName>
        <fullName evidence="2">Ribbon-helix-helix protein, CopG family</fullName>
    </submittedName>
</protein>
<evidence type="ECO:0000313" key="2">
    <source>
        <dbReference type="EMBL" id="UNM11940.1"/>
    </source>
</evidence>
<dbReference type="EMBL" id="CP071872">
    <property type="protein sequence ID" value="UNM11940.1"/>
    <property type="molecule type" value="Genomic_DNA"/>
</dbReference>
<dbReference type="Pfam" id="PF21983">
    <property type="entry name" value="NikA-like"/>
    <property type="match status" value="1"/>
</dbReference>
<gene>
    <name evidence="2" type="ORF">J4032_10640</name>
</gene>